<organism evidence="1 2">
    <name type="scientific">Sinorhizobium kostiense</name>
    <dbReference type="NCBI Taxonomy" id="76747"/>
    <lineage>
        <taxon>Bacteria</taxon>
        <taxon>Pseudomonadati</taxon>
        <taxon>Pseudomonadota</taxon>
        <taxon>Alphaproteobacteria</taxon>
        <taxon>Hyphomicrobiales</taxon>
        <taxon>Rhizobiaceae</taxon>
        <taxon>Sinorhizobium/Ensifer group</taxon>
        <taxon>Sinorhizobium</taxon>
    </lineage>
</organism>
<dbReference type="RefSeq" id="WP_209607189.1">
    <property type="nucleotide sequence ID" value="NZ_JAGILA010000014.1"/>
</dbReference>
<dbReference type="InterPro" id="IPR015424">
    <property type="entry name" value="PyrdxlP-dep_Trfase"/>
</dbReference>
<evidence type="ECO:0000313" key="2">
    <source>
        <dbReference type="Proteomes" id="UP000730739"/>
    </source>
</evidence>
<reference evidence="1 2" key="1">
    <citation type="submission" date="2021-03" db="EMBL/GenBank/DDBJ databases">
        <title>Genomic Encyclopedia of Type Strains, Phase IV (KMG-IV): sequencing the most valuable type-strain genomes for metagenomic binning, comparative biology and taxonomic classification.</title>
        <authorList>
            <person name="Goeker M."/>
        </authorList>
    </citation>
    <scope>NUCLEOTIDE SEQUENCE [LARGE SCALE GENOMIC DNA]</scope>
    <source>
        <strain evidence="1 2">DSM 13372</strain>
    </source>
</reference>
<name>A0ABS4R952_9HYPH</name>
<keyword evidence="2" id="KW-1185">Reference proteome</keyword>
<comment type="caution">
    <text evidence="1">The sequence shown here is derived from an EMBL/GenBank/DDBJ whole genome shotgun (WGS) entry which is preliminary data.</text>
</comment>
<proteinExistence type="predicted"/>
<evidence type="ECO:0000313" key="1">
    <source>
        <dbReference type="EMBL" id="MBP2239421.1"/>
    </source>
</evidence>
<dbReference type="Proteomes" id="UP000730739">
    <property type="component" value="Unassembled WGS sequence"/>
</dbReference>
<sequence>MTQRLSNVNTYLPSTAELLTSGGDERIELDASQMTNKYGRKPVPDRELFSFGSATASTISDFGFSAAERLRQKISQTLPGRAPEEIYLEEIDRVRHEFIRLCGLEHIGGMEVIVSPSGTDAHMLASQLVAGSSVAKTLAIMVQPEETGSGVGHALAGGMHSSHRESGGTTVNSADPIDVRSIAVRMEGSRLRPIAAVDDELEAIVSAAITRYGRILIVLTDVSKTGVLAPTPSKALDLRRRWPDSVEILVDASQFRLAPKTLQTYLTIGCLVIVTGSKFLGGPAFSAMLLVPASMAGRLKKLPLRPMPGATCCRADWPRNWTGAQTLPETSNLGLLLRWEAALAELRAFRSVSEEDIQRVVVDFHKEVTSWLNNAPDFQLLEQPTLQRHLPITHNSWDQLPTILPFILFRVNRHARRNPLTAPQTKRIYDHLCQDLATKAKMPGSTILSVRCEVGQPVPCGELEGVQVAALRLCLSARLIVEAINTGERGIKRLFDRSLMALEKVAFLTRNSSAV</sequence>
<accession>A0ABS4R952</accession>
<dbReference type="EMBL" id="JAGILA010000014">
    <property type="protein sequence ID" value="MBP2239421.1"/>
    <property type="molecule type" value="Genomic_DNA"/>
</dbReference>
<dbReference type="SUPFAM" id="SSF53383">
    <property type="entry name" value="PLP-dependent transferases"/>
    <property type="match status" value="1"/>
</dbReference>
<gene>
    <name evidence="1" type="ORF">J2Z31_005968</name>
</gene>
<protein>
    <submittedName>
        <fullName evidence="1">Uncharacterized protein</fullName>
    </submittedName>
</protein>